<dbReference type="Proteomes" id="UP000189475">
    <property type="component" value="Unassembled WGS sequence"/>
</dbReference>
<feature type="chain" id="PRO_5012435895" description="DUF7939 domain-containing protein" evidence="3">
    <location>
        <begin position="27"/>
        <end position="555"/>
    </location>
</feature>
<evidence type="ECO:0000313" key="5">
    <source>
        <dbReference type="EMBL" id="SJL84458.1"/>
    </source>
</evidence>
<dbReference type="InterPro" id="IPR025738">
    <property type="entry name" value="BatD"/>
</dbReference>
<keyword evidence="2" id="KW-0812">Transmembrane</keyword>
<name>A0A1R4B6B9_9VIBR</name>
<feature type="transmembrane region" description="Helical" evidence="2">
    <location>
        <begin position="420"/>
        <end position="442"/>
    </location>
</feature>
<organism evidence="5 6">
    <name type="scientific">Vibrio palustris</name>
    <dbReference type="NCBI Taxonomy" id="1918946"/>
    <lineage>
        <taxon>Bacteria</taxon>
        <taxon>Pseudomonadati</taxon>
        <taxon>Pseudomonadota</taxon>
        <taxon>Gammaproteobacteria</taxon>
        <taxon>Vibrionales</taxon>
        <taxon>Vibrionaceae</taxon>
        <taxon>Vibrio</taxon>
    </lineage>
</organism>
<keyword evidence="2" id="KW-1133">Transmembrane helix</keyword>
<dbReference type="OrthoDB" id="5293418at2"/>
<dbReference type="STRING" id="1918946.VPAL9027_02442"/>
<evidence type="ECO:0000259" key="4">
    <source>
        <dbReference type="Pfam" id="PF25607"/>
    </source>
</evidence>
<dbReference type="PANTHER" id="PTHR40940">
    <property type="entry name" value="PROTEIN BATD-RELATED"/>
    <property type="match status" value="1"/>
</dbReference>
<dbReference type="EMBL" id="FUFT01000005">
    <property type="protein sequence ID" value="SJL84458.1"/>
    <property type="molecule type" value="Genomic_DNA"/>
</dbReference>
<feature type="signal peptide" evidence="3">
    <location>
        <begin position="1"/>
        <end position="26"/>
    </location>
</feature>
<dbReference type="RefSeq" id="WP_077314821.1">
    <property type="nucleotide sequence ID" value="NZ_AP024888.1"/>
</dbReference>
<evidence type="ECO:0000313" key="6">
    <source>
        <dbReference type="Proteomes" id="UP000189475"/>
    </source>
</evidence>
<dbReference type="PANTHER" id="PTHR40940:SF1">
    <property type="entry name" value="PROTEIN BATD"/>
    <property type="match status" value="1"/>
</dbReference>
<sequence>MTRITHTLSLYCTVLLLGLFSLSAYAKGDFDATVSQNKVVQNQVFQLTVTIDHKVSSDAIDFSVLQKDFQMGRPNFGTSTRIVNGDRSEHSQWTIPLAAKETGILRIPRFTVDGEHTQSIAIHVSKDSDAPSTHDIVEVQSHLSNTTLYPNESALLKARLIVKADPRRLQGQNIDPPKVDGMELTPVSEPDQHQEVINGVQVTMVDQNFRVTATKPGRFQLTEPKFEGSIVFGGNYGGRTRVIPLNTVPKTYTINVKPKPKNYKGVWLPTSKLSLTQRWQDPDGKPIQGDAIDVKVGDSITRTISMQVSDIAKDRLPDIHIDNPKSVRSYNDKPHFSTLKNGDVMMTLKQVVIPRQSGKITLPTVSVNWWNSTTNQEKRSQVSGLTMQVIPSDDNQPLPADNQPSTPQKTTIITKTDAGFWPYLTGGLALLWIVTLLLAVYWKRSSASKANASLEPKAAASPTPPKTPYEALQTAIMQQDGIGASQALSQWQQSVTLSDEELDTLTQAKTAFDQALYSNNANTEGGDELLSVVKRLDKAAKKRKKSPSNAQLPPL</sequence>
<protein>
    <recommendedName>
        <fullName evidence="4">DUF7939 domain-containing protein</fullName>
    </recommendedName>
</protein>
<feature type="domain" description="DUF7939" evidence="4">
    <location>
        <begin position="466"/>
        <end position="539"/>
    </location>
</feature>
<keyword evidence="3" id="KW-0732">Signal</keyword>
<proteinExistence type="predicted"/>
<dbReference type="InterPro" id="IPR057699">
    <property type="entry name" value="DUF7939"/>
</dbReference>
<accession>A0A1R4B6B9</accession>
<feature type="region of interest" description="Disordered" evidence="1">
    <location>
        <begin position="390"/>
        <end position="409"/>
    </location>
</feature>
<reference evidence="5 6" key="1">
    <citation type="submission" date="2017-02" db="EMBL/GenBank/DDBJ databases">
        <authorList>
            <person name="Peterson S.W."/>
        </authorList>
    </citation>
    <scope>NUCLEOTIDE SEQUENCE [LARGE SCALE GENOMIC DNA]</scope>
    <source>
        <strain evidence="5 6">CECT 9027</strain>
    </source>
</reference>
<evidence type="ECO:0000256" key="3">
    <source>
        <dbReference type="SAM" id="SignalP"/>
    </source>
</evidence>
<dbReference type="Pfam" id="PF13584">
    <property type="entry name" value="BatD"/>
    <property type="match status" value="1"/>
</dbReference>
<dbReference type="Pfam" id="PF25607">
    <property type="entry name" value="DUF7939"/>
    <property type="match status" value="1"/>
</dbReference>
<dbReference type="AlphaFoldDB" id="A0A1R4B6B9"/>
<gene>
    <name evidence="5" type="ORF">VPAL9027_02442</name>
</gene>
<evidence type="ECO:0000256" key="2">
    <source>
        <dbReference type="SAM" id="Phobius"/>
    </source>
</evidence>
<evidence type="ECO:0000256" key="1">
    <source>
        <dbReference type="SAM" id="MobiDB-lite"/>
    </source>
</evidence>
<keyword evidence="6" id="KW-1185">Reference proteome</keyword>
<keyword evidence="2" id="KW-0472">Membrane</keyword>